<name>A0A8B6DJB1_MYTGA</name>
<organism evidence="1 2">
    <name type="scientific">Mytilus galloprovincialis</name>
    <name type="common">Mediterranean mussel</name>
    <dbReference type="NCBI Taxonomy" id="29158"/>
    <lineage>
        <taxon>Eukaryota</taxon>
        <taxon>Metazoa</taxon>
        <taxon>Spiralia</taxon>
        <taxon>Lophotrochozoa</taxon>
        <taxon>Mollusca</taxon>
        <taxon>Bivalvia</taxon>
        <taxon>Autobranchia</taxon>
        <taxon>Pteriomorphia</taxon>
        <taxon>Mytilida</taxon>
        <taxon>Mytiloidea</taxon>
        <taxon>Mytilidae</taxon>
        <taxon>Mytilinae</taxon>
        <taxon>Mytilus</taxon>
    </lineage>
</organism>
<sequence>MTSKLQQDFLLLFQCIIDFGADVLRDCTKGKMKTNYKTDNFKIFLGKTKHHLFHQLPKQNPICCACPITGCSIRKTGHVDRKIFDKFYFYNKTLSVPPGHHAANGKKFPQTCICRFIENNKVLDDLDLSDLNCLLRNLSIMTSLEENLLKELMEVRGKVCHAVTTKTFSQHELTNLWTTFMHSVCRLCPSDPKYLKKLIELTRSSVLSDEKIDDLIDKVQQIITGCNEIKPVIMEKLDIIENQQKEHNARLERLESLLMGHFKARENKTQAIISIYDSEKAKITVETGPEKQGYRYIECEANCPGLDEDKALKRLATETDVNSSKKLKIESVEKHCILLKLSSTPNVFESEENLHSAIISLVQQIADAGDLDTSVNSNMDITIAFTSPLTV</sequence>
<dbReference type="EMBL" id="UYJE01003638">
    <property type="protein sequence ID" value="VDI21102.1"/>
    <property type="molecule type" value="Genomic_DNA"/>
</dbReference>
<protein>
    <recommendedName>
        <fullName evidence="3">DZIP3-like HEPN domain-containing protein</fullName>
    </recommendedName>
</protein>
<gene>
    <name evidence="1" type="ORF">MGAL_10B066200</name>
</gene>
<evidence type="ECO:0008006" key="3">
    <source>
        <dbReference type="Google" id="ProtNLM"/>
    </source>
</evidence>
<accession>A0A8B6DJB1</accession>
<evidence type="ECO:0000313" key="1">
    <source>
        <dbReference type="EMBL" id="VDI21102.1"/>
    </source>
</evidence>
<keyword evidence="2" id="KW-1185">Reference proteome</keyword>
<dbReference type="AlphaFoldDB" id="A0A8B6DJB1"/>
<feature type="non-terminal residue" evidence="1">
    <location>
        <position position="391"/>
    </location>
</feature>
<evidence type="ECO:0000313" key="2">
    <source>
        <dbReference type="Proteomes" id="UP000596742"/>
    </source>
</evidence>
<comment type="caution">
    <text evidence="1">The sequence shown here is derived from an EMBL/GenBank/DDBJ whole genome shotgun (WGS) entry which is preliminary data.</text>
</comment>
<dbReference type="Proteomes" id="UP000596742">
    <property type="component" value="Unassembled WGS sequence"/>
</dbReference>
<reference evidence="1" key="1">
    <citation type="submission" date="2018-11" db="EMBL/GenBank/DDBJ databases">
        <authorList>
            <person name="Alioto T."/>
            <person name="Alioto T."/>
        </authorList>
    </citation>
    <scope>NUCLEOTIDE SEQUENCE</scope>
</reference>
<dbReference type="OrthoDB" id="10448825at2759"/>
<proteinExistence type="predicted"/>